<dbReference type="RefSeq" id="WP_377056723.1">
    <property type="nucleotide sequence ID" value="NZ_JBHLVZ010000111.1"/>
</dbReference>
<evidence type="ECO:0000256" key="1">
    <source>
        <dbReference type="SAM" id="MobiDB-lite"/>
    </source>
</evidence>
<proteinExistence type="predicted"/>
<accession>A0ABV6J0J6</accession>
<reference evidence="3 4" key="1">
    <citation type="submission" date="2024-09" db="EMBL/GenBank/DDBJ databases">
        <authorList>
            <person name="Sun Q."/>
            <person name="Mori K."/>
        </authorList>
    </citation>
    <scope>NUCLEOTIDE SEQUENCE [LARGE SCALE GENOMIC DNA]</scope>
    <source>
        <strain evidence="3 4">CCM 7468</strain>
    </source>
</reference>
<gene>
    <name evidence="3" type="ORF">ACFFIC_28160</name>
</gene>
<comment type="caution">
    <text evidence="3">The sequence shown here is derived from an EMBL/GenBank/DDBJ whole genome shotgun (WGS) entry which is preliminary data.</text>
</comment>
<name>A0ABV6J0J6_9PROT</name>
<keyword evidence="2" id="KW-0472">Membrane</keyword>
<feature type="transmembrane region" description="Helical" evidence="2">
    <location>
        <begin position="74"/>
        <end position="93"/>
    </location>
</feature>
<feature type="region of interest" description="Disordered" evidence="1">
    <location>
        <begin position="16"/>
        <end position="44"/>
    </location>
</feature>
<feature type="compositionally biased region" description="Basic and acidic residues" evidence="1">
    <location>
        <begin position="26"/>
        <end position="35"/>
    </location>
</feature>
<evidence type="ECO:0000313" key="4">
    <source>
        <dbReference type="Proteomes" id="UP001589789"/>
    </source>
</evidence>
<evidence type="ECO:0000256" key="2">
    <source>
        <dbReference type="SAM" id="Phobius"/>
    </source>
</evidence>
<sequence>MAMALPHHGDAAHHSAIRLMPLTQRDSSHSPELPRDFPMVEPHGLADGLDDPGEGWLRSRMSPRMQRILDAIDGPSRLLVLLAIVLAYVWMLLN</sequence>
<keyword evidence="2" id="KW-0812">Transmembrane</keyword>
<organism evidence="3 4">
    <name type="scientific">Muricoccus vinaceus</name>
    <dbReference type="NCBI Taxonomy" id="424704"/>
    <lineage>
        <taxon>Bacteria</taxon>
        <taxon>Pseudomonadati</taxon>
        <taxon>Pseudomonadota</taxon>
        <taxon>Alphaproteobacteria</taxon>
        <taxon>Acetobacterales</taxon>
        <taxon>Roseomonadaceae</taxon>
        <taxon>Muricoccus</taxon>
    </lineage>
</organism>
<dbReference type="Proteomes" id="UP001589789">
    <property type="component" value="Unassembled WGS sequence"/>
</dbReference>
<evidence type="ECO:0000313" key="3">
    <source>
        <dbReference type="EMBL" id="MFC0389389.1"/>
    </source>
</evidence>
<keyword evidence="2" id="KW-1133">Transmembrane helix</keyword>
<protein>
    <submittedName>
        <fullName evidence="3">Uncharacterized protein</fullName>
    </submittedName>
</protein>
<keyword evidence="4" id="KW-1185">Reference proteome</keyword>
<dbReference type="EMBL" id="JBHLVZ010000111">
    <property type="protein sequence ID" value="MFC0389389.1"/>
    <property type="molecule type" value="Genomic_DNA"/>
</dbReference>